<keyword evidence="1 7" id="KW-0723">Serine/threonine-protein kinase</keyword>
<keyword evidence="3 6" id="KW-0547">Nucleotide-binding</keyword>
<comment type="similarity">
    <text evidence="7">Belongs to the protein kinase superfamily.</text>
</comment>
<organism evidence="10">
    <name type="scientific">Micromonas pusilla (strain CCMP1545)</name>
    <name type="common">Picoplanktonic green alga</name>
    <dbReference type="NCBI Taxonomy" id="564608"/>
    <lineage>
        <taxon>Eukaryota</taxon>
        <taxon>Viridiplantae</taxon>
        <taxon>Chlorophyta</taxon>
        <taxon>Mamiellophyceae</taxon>
        <taxon>Mamiellales</taxon>
        <taxon>Mamiellaceae</taxon>
        <taxon>Micromonas</taxon>
    </lineage>
</organism>
<dbReference type="PROSITE" id="PS50011">
    <property type="entry name" value="PROTEIN_KINASE_DOM"/>
    <property type="match status" value="1"/>
</dbReference>
<evidence type="ECO:0000256" key="3">
    <source>
        <dbReference type="ARBA" id="ARBA00022741"/>
    </source>
</evidence>
<dbReference type="KEGG" id="mpp:MICPUCDRAFT_54822"/>
<dbReference type="GeneID" id="9690313"/>
<dbReference type="AlphaFoldDB" id="C1NAA7"/>
<dbReference type="GO" id="GO:0005524">
    <property type="term" value="F:ATP binding"/>
    <property type="evidence" value="ECO:0007669"/>
    <property type="project" value="UniProtKB-UniRule"/>
</dbReference>
<dbReference type="InterPro" id="IPR017441">
    <property type="entry name" value="Protein_kinase_ATP_BS"/>
</dbReference>
<dbReference type="RefSeq" id="XP_003064872.1">
    <property type="nucleotide sequence ID" value="XM_003064826.1"/>
</dbReference>
<feature type="binding site" evidence="6">
    <location>
        <position position="89"/>
    </location>
    <ligand>
        <name>ATP</name>
        <dbReference type="ChEBI" id="CHEBI:30616"/>
    </ligand>
</feature>
<protein>
    <recommendedName>
        <fullName evidence="8">Protein kinase domain-containing protein</fullName>
    </recommendedName>
</protein>
<evidence type="ECO:0000313" key="10">
    <source>
        <dbReference type="Proteomes" id="UP000001876"/>
    </source>
</evidence>
<dbReference type="Gene3D" id="3.30.200.20">
    <property type="entry name" value="Phosphorylase Kinase, domain 1"/>
    <property type="match status" value="1"/>
</dbReference>
<evidence type="ECO:0000256" key="5">
    <source>
        <dbReference type="ARBA" id="ARBA00022840"/>
    </source>
</evidence>
<dbReference type="PANTHER" id="PTHR44329">
    <property type="entry name" value="SERINE/THREONINE-PROTEIN KINASE TNNI3K-RELATED"/>
    <property type="match status" value="1"/>
</dbReference>
<feature type="domain" description="Protein kinase" evidence="8">
    <location>
        <begin position="62"/>
        <end position="228"/>
    </location>
</feature>
<gene>
    <name evidence="9" type="ORF">MICPUCDRAFT_54822</name>
</gene>
<dbReference type="SUPFAM" id="SSF56112">
    <property type="entry name" value="Protein kinase-like (PK-like)"/>
    <property type="match status" value="1"/>
</dbReference>
<evidence type="ECO:0000259" key="8">
    <source>
        <dbReference type="PROSITE" id="PS50011"/>
    </source>
</evidence>
<dbReference type="PROSITE" id="PS00108">
    <property type="entry name" value="PROTEIN_KINASE_ST"/>
    <property type="match status" value="1"/>
</dbReference>
<evidence type="ECO:0000256" key="6">
    <source>
        <dbReference type="PROSITE-ProRule" id="PRU10141"/>
    </source>
</evidence>
<name>C1NAA7_MICPC</name>
<dbReference type="eggNOG" id="KOG0192">
    <property type="taxonomic scope" value="Eukaryota"/>
</dbReference>
<keyword evidence="10" id="KW-1185">Reference proteome</keyword>
<dbReference type="InterPro" id="IPR001245">
    <property type="entry name" value="Ser-Thr/Tyr_kinase_cat_dom"/>
</dbReference>
<keyword evidence="2" id="KW-0808">Transferase</keyword>
<dbReference type="Proteomes" id="UP000001876">
    <property type="component" value="Unassembled WGS sequence"/>
</dbReference>
<evidence type="ECO:0000256" key="2">
    <source>
        <dbReference type="ARBA" id="ARBA00022679"/>
    </source>
</evidence>
<dbReference type="STRING" id="564608.C1NAA7"/>
<dbReference type="InterPro" id="IPR000719">
    <property type="entry name" value="Prot_kinase_dom"/>
</dbReference>
<accession>C1NAA7</accession>
<evidence type="ECO:0000256" key="7">
    <source>
        <dbReference type="RuleBase" id="RU000304"/>
    </source>
</evidence>
<keyword evidence="5 6" id="KW-0067">ATP-binding</keyword>
<dbReference type="OrthoDB" id="4062651at2759"/>
<keyword evidence="4" id="KW-0418">Kinase</keyword>
<dbReference type="Gene3D" id="1.10.510.10">
    <property type="entry name" value="Transferase(Phosphotransferase) domain 1"/>
    <property type="match status" value="1"/>
</dbReference>
<evidence type="ECO:0000256" key="4">
    <source>
        <dbReference type="ARBA" id="ARBA00022777"/>
    </source>
</evidence>
<dbReference type="InterPro" id="IPR051681">
    <property type="entry name" value="Ser/Thr_Kinases-Pseudokinases"/>
</dbReference>
<dbReference type="EMBL" id="GG663753">
    <property type="protein sequence ID" value="EEH50852.1"/>
    <property type="molecule type" value="Genomic_DNA"/>
</dbReference>
<dbReference type="Pfam" id="PF07714">
    <property type="entry name" value="PK_Tyr_Ser-Thr"/>
    <property type="match status" value="1"/>
</dbReference>
<reference evidence="9 10" key="1">
    <citation type="journal article" date="2009" name="Science">
        <title>Green evolution and dynamic adaptations revealed by genomes of the marine picoeukaryotes Micromonas.</title>
        <authorList>
            <person name="Worden A.Z."/>
            <person name="Lee J.H."/>
            <person name="Mock T."/>
            <person name="Rouze P."/>
            <person name="Simmons M.P."/>
            <person name="Aerts A.L."/>
            <person name="Allen A.E."/>
            <person name="Cuvelier M.L."/>
            <person name="Derelle E."/>
            <person name="Everett M.V."/>
            <person name="Foulon E."/>
            <person name="Grimwood J."/>
            <person name="Gundlach H."/>
            <person name="Henrissat B."/>
            <person name="Napoli C."/>
            <person name="McDonald S.M."/>
            <person name="Parker M.S."/>
            <person name="Rombauts S."/>
            <person name="Salamov A."/>
            <person name="Von Dassow P."/>
            <person name="Badger J.H."/>
            <person name="Coutinho P.M."/>
            <person name="Demir E."/>
            <person name="Dubchak I."/>
            <person name="Gentemann C."/>
            <person name="Eikrem W."/>
            <person name="Gready J.E."/>
            <person name="John U."/>
            <person name="Lanier W."/>
            <person name="Lindquist E.A."/>
            <person name="Lucas S."/>
            <person name="Mayer K.F."/>
            <person name="Moreau H."/>
            <person name="Not F."/>
            <person name="Otillar R."/>
            <person name="Panaud O."/>
            <person name="Pangilinan J."/>
            <person name="Paulsen I."/>
            <person name="Piegu B."/>
            <person name="Poliakov A."/>
            <person name="Robbens S."/>
            <person name="Schmutz J."/>
            <person name="Toulza E."/>
            <person name="Wyss T."/>
            <person name="Zelensky A."/>
            <person name="Zhou K."/>
            <person name="Armbrust E.V."/>
            <person name="Bhattacharya D."/>
            <person name="Goodenough U.W."/>
            <person name="Van de Peer Y."/>
            <person name="Grigoriev I.V."/>
        </authorList>
    </citation>
    <scope>NUCLEOTIDE SEQUENCE [LARGE SCALE GENOMIC DNA]</scope>
    <source>
        <strain evidence="9 10">CCMP1545</strain>
    </source>
</reference>
<evidence type="ECO:0000256" key="1">
    <source>
        <dbReference type="ARBA" id="ARBA00022527"/>
    </source>
</evidence>
<dbReference type="GO" id="GO:0004674">
    <property type="term" value="F:protein serine/threonine kinase activity"/>
    <property type="evidence" value="ECO:0007669"/>
    <property type="project" value="UniProtKB-KW"/>
</dbReference>
<dbReference type="InterPro" id="IPR008271">
    <property type="entry name" value="Ser/Thr_kinase_AS"/>
</dbReference>
<dbReference type="SMART" id="SM00220">
    <property type="entry name" value="S_TKc"/>
    <property type="match status" value="1"/>
</dbReference>
<dbReference type="PANTHER" id="PTHR44329:SF261">
    <property type="entry name" value="ZINC FINGER CONTAINING PROTEIN KINASE-RELATED"/>
    <property type="match status" value="1"/>
</dbReference>
<dbReference type="InterPro" id="IPR011009">
    <property type="entry name" value="Kinase-like_dom_sf"/>
</dbReference>
<dbReference type="PROSITE" id="PS00107">
    <property type="entry name" value="PROTEIN_KINASE_ATP"/>
    <property type="match status" value="1"/>
</dbReference>
<proteinExistence type="inferred from homology"/>
<evidence type="ECO:0000313" key="9">
    <source>
        <dbReference type="EMBL" id="EEH50852.1"/>
    </source>
</evidence>
<sequence length="228" mass="24854">MAAFFKPRLRRILLKWGFKRLADGIVPGLGGRISKLEAFMAKQKLPRLHGFTPEIDPSEITINKADVLGTGSYGTVYKASHISEEVAVKAMFESANDRLPAYAAKLLRNEAMLMCSLNHTNVVRILGAVTQKDTYLHDPDNTLDASDKARLATETATGMAYLHMREVDIIHGDIKAGNVLLVSDKSVRICDFGMAEAKNRSKTVTSAAAASNGRSSVALTVYANLLLF</sequence>